<keyword evidence="4" id="KW-0238">DNA-binding</keyword>
<keyword evidence="3" id="KW-0805">Transcription regulation</keyword>
<accession>A0ABT1WJB9</accession>
<evidence type="ECO:0000256" key="1">
    <source>
        <dbReference type="ARBA" id="ARBA00022553"/>
    </source>
</evidence>
<keyword evidence="5" id="KW-0804">Transcription</keyword>
<evidence type="ECO:0000313" key="8">
    <source>
        <dbReference type="EMBL" id="MCQ8897604.1"/>
    </source>
</evidence>
<keyword evidence="1" id="KW-0597">Phosphoprotein</keyword>
<evidence type="ECO:0000256" key="3">
    <source>
        <dbReference type="ARBA" id="ARBA00023015"/>
    </source>
</evidence>
<dbReference type="PANTHER" id="PTHR48111:SF1">
    <property type="entry name" value="TWO-COMPONENT RESPONSE REGULATOR ORR33"/>
    <property type="match status" value="1"/>
</dbReference>
<dbReference type="RefSeq" id="WP_256765407.1">
    <property type="nucleotide sequence ID" value="NZ_JANIGO010000005.1"/>
</dbReference>
<evidence type="ECO:0000313" key="9">
    <source>
        <dbReference type="Proteomes" id="UP001204142"/>
    </source>
</evidence>
<evidence type="ECO:0000256" key="4">
    <source>
        <dbReference type="ARBA" id="ARBA00023125"/>
    </source>
</evidence>
<sequence length="215" mass="23863">MKLLLLEDDRQSALALIKSLEMQWPGVVDWVSSCNDAAVQLAGPHYIPLVICELNLPDGDGAHLLRLAHEKGQLAFTTTVMMTTHPQRQQVLQARAAGAQRLVIKPLQPHVLHASMDNVLEQLKRMNQGIGRQSPVEDIQVFADDLTALRVENLTDRALMHLYQRATHLGFHSMTQAITRLRHYLGRPGRRATEIESALAALNSHCTGLLPLLVG</sequence>
<gene>
    <name evidence="8" type="ORF">NQT62_14275</name>
</gene>
<protein>
    <submittedName>
        <fullName evidence="8">Response regulator</fullName>
    </submittedName>
</protein>
<dbReference type="Pfam" id="PF00072">
    <property type="entry name" value="Response_reg"/>
    <property type="match status" value="1"/>
</dbReference>
<dbReference type="Gene3D" id="3.40.50.2300">
    <property type="match status" value="1"/>
</dbReference>
<dbReference type="PANTHER" id="PTHR48111">
    <property type="entry name" value="REGULATOR OF RPOS"/>
    <property type="match status" value="1"/>
</dbReference>
<evidence type="ECO:0000256" key="5">
    <source>
        <dbReference type="ARBA" id="ARBA00023163"/>
    </source>
</evidence>
<proteinExistence type="predicted"/>
<comment type="caution">
    <text evidence="6">Lacks conserved residue(s) required for the propagation of feature annotation.</text>
</comment>
<dbReference type="Proteomes" id="UP001204142">
    <property type="component" value="Unassembled WGS sequence"/>
</dbReference>
<dbReference type="SMART" id="SM00448">
    <property type="entry name" value="REC"/>
    <property type="match status" value="1"/>
</dbReference>
<dbReference type="InterPro" id="IPR039420">
    <property type="entry name" value="WalR-like"/>
</dbReference>
<evidence type="ECO:0000256" key="2">
    <source>
        <dbReference type="ARBA" id="ARBA00023012"/>
    </source>
</evidence>
<dbReference type="PROSITE" id="PS50110">
    <property type="entry name" value="RESPONSE_REGULATORY"/>
    <property type="match status" value="1"/>
</dbReference>
<dbReference type="SUPFAM" id="SSF52172">
    <property type="entry name" value="CheY-like"/>
    <property type="match status" value="1"/>
</dbReference>
<keyword evidence="9" id="KW-1185">Reference proteome</keyword>
<organism evidence="8 9">
    <name type="scientific">Limnobacter humi</name>
    <dbReference type="NCBI Taxonomy" id="1778671"/>
    <lineage>
        <taxon>Bacteria</taxon>
        <taxon>Pseudomonadati</taxon>
        <taxon>Pseudomonadota</taxon>
        <taxon>Betaproteobacteria</taxon>
        <taxon>Burkholderiales</taxon>
        <taxon>Burkholderiaceae</taxon>
        <taxon>Limnobacter</taxon>
    </lineage>
</organism>
<name>A0ABT1WJB9_9BURK</name>
<comment type="caution">
    <text evidence="8">The sequence shown here is derived from an EMBL/GenBank/DDBJ whole genome shotgun (WGS) entry which is preliminary data.</text>
</comment>
<evidence type="ECO:0000256" key="6">
    <source>
        <dbReference type="PROSITE-ProRule" id="PRU00169"/>
    </source>
</evidence>
<dbReference type="InterPro" id="IPR001789">
    <property type="entry name" value="Sig_transdc_resp-reg_receiver"/>
</dbReference>
<feature type="domain" description="Response regulatory" evidence="7">
    <location>
        <begin position="2"/>
        <end position="120"/>
    </location>
</feature>
<evidence type="ECO:0000259" key="7">
    <source>
        <dbReference type="PROSITE" id="PS50110"/>
    </source>
</evidence>
<keyword evidence="2" id="KW-0902">Two-component regulatory system</keyword>
<reference evidence="8 9" key="1">
    <citation type="submission" date="2022-07" db="EMBL/GenBank/DDBJ databases">
        <authorList>
            <person name="Xamxidin M."/>
            <person name="Wu M."/>
        </authorList>
    </citation>
    <scope>NUCLEOTIDE SEQUENCE [LARGE SCALE GENOMIC DNA]</scope>
    <source>
        <strain evidence="8 9">NBRC 111650</strain>
    </source>
</reference>
<dbReference type="EMBL" id="JANIGO010000005">
    <property type="protein sequence ID" value="MCQ8897604.1"/>
    <property type="molecule type" value="Genomic_DNA"/>
</dbReference>
<dbReference type="CDD" id="cd00156">
    <property type="entry name" value="REC"/>
    <property type="match status" value="1"/>
</dbReference>
<dbReference type="InterPro" id="IPR011006">
    <property type="entry name" value="CheY-like_superfamily"/>
</dbReference>